<accession>A0ACC0DQY8</accession>
<keyword evidence="2" id="KW-1185">Reference proteome</keyword>
<reference evidence="2" key="1">
    <citation type="journal article" date="2018" name="BMC Genomics">
        <title>Genomic insights into host adaptation between the wheat stripe rust pathogen (Puccinia striiformis f. sp. tritici) and the barley stripe rust pathogen (Puccinia striiformis f. sp. hordei).</title>
        <authorList>
            <person name="Xia C."/>
            <person name="Wang M."/>
            <person name="Yin C."/>
            <person name="Cornejo O.E."/>
            <person name="Hulbert S.H."/>
            <person name="Chen X."/>
        </authorList>
    </citation>
    <scope>NUCLEOTIDE SEQUENCE [LARGE SCALE GENOMIC DNA]</scope>
    <source>
        <strain evidence="2">93-210</strain>
    </source>
</reference>
<sequence>MRANGRWLKVRIVMSSRVRNQALDLQIPKSRSKFILTPATMRWTRGSFIIFLPLCYIQAVVATRLLPAPLPTIDEKKEFLDPPNLTAPPWLPTSVDESPSGRYGIKSGVAVAQDEISTPSSIADTPVTGVQEHRPAASASQKTYLRSDSKKPTQKVSFERQEAKNKCRKHLLAHVNLALDDVVGEINKGLDFGALADSNKKRTKGSRWKDALSVFGNSRKKIANSAIDLIIRIFELRAGYSLDPTVYDLMPEVSRLWEKLPQDTISKIDGTWQSLILPQPNHSGGKDALSDTEKFEKLFRPAFLARFNKDFQDWRPVEQQALSKKMKKIADSLSAIEEAELAHSRTL</sequence>
<name>A0ACC0DQY8_9BASI</name>
<organism evidence="1 2">
    <name type="scientific">Puccinia striiformis f. sp. tritici</name>
    <dbReference type="NCBI Taxonomy" id="168172"/>
    <lineage>
        <taxon>Eukaryota</taxon>
        <taxon>Fungi</taxon>
        <taxon>Dikarya</taxon>
        <taxon>Basidiomycota</taxon>
        <taxon>Pucciniomycotina</taxon>
        <taxon>Pucciniomycetes</taxon>
        <taxon>Pucciniales</taxon>
        <taxon>Pucciniaceae</taxon>
        <taxon>Puccinia</taxon>
    </lineage>
</organism>
<evidence type="ECO:0000313" key="2">
    <source>
        <dbReference type="Proteomes" id="UP001060170"/>
    </source>
</evidence>
<protein>
    <submittedName>
        <fullName evidence="1">Uncharacterized protein</fullName>
    </submittedName>
</protein>
<reference evidence="1 2" key="3">
    <citation type="journal article" date="2022" name="Microbiol. Spectr.">
        <title>Folding features and dynamics of 3D genome architecture in plant fungal pathogens.</title>
        <authorList>
            <person name="Xia C."/>
        </authorList>
    </citation>
    <scope>NUCLEOTIDE SEQUENCE [LARGE SCALE GENOMIC DNA]</scope>
    <source>
        <strain evidence="1 2">93-210</strain>
    </source>
</reference>
<dbReference type="EMBL" id="CM045881">
    <property type="protein sequence ID" value="KAI7937263.1"/>
    <property type="molecule type" value="Genomic_DNA"/>
</dbReference>
<proteinExistence type="predicted"/>
<gene>
    <name evidence="1" type="ORF">MJO28_016162</name>
</gene>
<comment type="caution">
    <text evidence="1">The sequence shown here is derived from an EMBL/GenBank/DDBJ whole genome shotgun (WGS) entry which is preliminary data.</text>
</comment>
<reference evidence="2" key="2">
    <citation type="journal article" date="2018" name="Mol. Plant Microbe Interact.">
        <title>Genome sequence resources for the wheat stripe rust pathogen (Puccinia striiformis f. sp. tritici) and the barley stripe rust pathogen (Puccinia striiformis f. sp. hordei).</title>
        <authorList>
            <person name="Xia C."/>
            <person name="Wang M."/>
            <person name="Yin C."/>
            <person name="Cornejo O.E."/>
            <person name="Hulbert S.H."/>
            <person name="Chen X."/>
        </authorList>
    </citation>
    <scope>NUCLEOTIDE SEQUENCE [LARGE SCALE GENOMIC DNA]</scope>
    <source>
        <strain evidence="2">93-210</strain>
    </source>
</reference>
<dbReference type="Proteomes" id="UP001060170">
    <property type="component" value="Chromosome 17"/>
</dbReference>
<evidence type="ECO:0000313" key="1">
    <source>
        <dbReference type="EMBL" id="KAI7937263.1"/>
    </source>
</evidence>